<evidence type="ECO:0000313" key="2">
    <source>
        <dbReference type="Proteomes" id="UP001206206"/>
    </source>
</evidence>
<dbReference type="RefSeq" id="WP_255932200.1">
    <property type="nucleotide sequence ID" value="NZ_JANFNH010000054.1"/>
</dbReference>
<accession>A0ABT1PL05</accession>
<proteinExistence type="predicted"/>
<organism evidence="1 2">
    <name type="scientific">Streptantibioticus rubrisoli</name>
    <dbReference type="NCBI Taxonomy" id="1387313"/>
    <lineage>
        <taxon>Bacteria</taxon>
        <taxon>Bacillati</taxon>
        <taxon>Actinomycetota</taxon>
        <taxon>Actinomycetes</taxon>
        <taxon>Kitasatosporales</taxon>
        <taxon>Streptomycetaceae</taxon>
        <taxon>Streptantibioticus</taxon>
    </lineage>
</organism>
<gene>
    <name evidence="1" type="ORF">NON19_29370</name>
</gene>
<dbReference type="EMBL" id="JANFNH010000054">
    <property type="protein sequence ID" value="MCQ4046043.1"/>
    <property type="molecule type" value="Genomic_DNA"/>
</dbReference>
<keyword evidence="2" id="KW-1185">Reference proteome</keyword>
<dbReference type="Proteomes" id="UP001206206">
    <property type="component" value="Unassembled WGS sequence"/>
</dbReference>
<comment type="caution">
    <text evidence="1">The sequence shown here is derived from an EMBL/GenBank/DDBJ whole genome shotgun (WGS) entry which is preliminary data.</text>
</comment>
<name>A0ABT1PL05_9ACTN</name>
<reference evidence="1 2" key="1">
    <citation type="submission" date="2022-06" db="EMBL/GenBank/DDBJ databases">
        <title>Draft genome sequence of type strain Streptomyces rubrisoli DSM 42083.</title>
        <authorList>
            <person name="Duangmal K."/>
            <person name="Klaysubun C."/>
        </authorList>
    </citation>
    <scope>NUCLEOTIDE SEQUENCE [LARGE SCALE GENOMIC DNA]</scope>
    <source>
        <strain evidence="1 2">DSM 42083</strain>
    </source>
</reference>
<protein>
    <submittedName>
        <fullName evidence="1">Uncharacterized protein</fullName>
    </submittedName>
</protein>
<sequence length="140" mass="15287">MASSALHSGCLLTGCELCGGLVAASALRAERHYRMVDEDEVDVPEAATRLVCADVLACYARALRPDEWERLCAWVPIVCEPEDGAPLWMCHLCHVPATGDELSISRVRDEDGSWTVISCADESACDRRQRVGAGPPDPFW</sequence>
<evidence type="ECO:0000313" key="1">
    <source>
        <dbReference type="EMBL" id="MCQ4046043.1"/>
    </source>
</evidence>